<reference evidence="1 2" key="1">
    <citation type="journal article" date="2021" name="Hortic Res">
        <title>High-quality reference genome and annotation aids understanding of berry development for evergreen blueberry (Vaccinium darrowii).</title>
        <authorList>
            <person name="Yu J."/>
            <person name="Hulse-Kemp A.M."/>
            <person name="Babiker E."/>
            <person name="Staton M."/>
        </authorList>
    </citation>
    <scope>NUCLEOTIDE SEQUENCE [LARGE SCALE GENOMIC DNA]</scope>
    <source>
        <strain evidence="2">cv. NJ 8807/NJ 8810</strain>
        <tissue evidence="1">Young leaf</tissue>
    </source>
</reference>
<gene>
    <name evidence="1" type="ORF">Vadar_003343</name>
</gene>
<dbReference type="EMBL" id="CM037157">
    <property type="protein sequence ID" value="KAH7848488.1"/>
    <property type="molecule type" value="Genomic_DNA"/>
</dbReference>
<comment type="caution">
    <text evidence="1">The sequence shown here is derived from an EMBL/GenBank/DDBJ whole genome shotgun (WGS) entry which is preliminary data.</text>
</comment>
<dbReference type="Proteomes" id="UP000828048">
    <property type="component" value="Chromosome 7"/>
</dbReference>
<name>A0ACB7Y4Q4_9ERIC</name>
<evidence type="ECO:0000313" key="1">
    <source>
        <dbReference type="EMBL" id="KAH7848488.1"/>
    </source>
</evidence>
<sequence length="123" mass="13219">MEVGLKLGSKIGTVEDVAIPAIGSKDGRFVQARVYMDISVPLQRGCMDGGHELLSCDKRFFDIEEDELRDAQYGPQIRASPATQPSRNKASPSQARQSSFGESSMVGSGNSAADKADHNPNSF</sequence>
<evidence type="ECO:0000313" key="2">
    <source>
        <dbReference type="Proteomes" id="UP000828048"/>
    </source>
</evidence>
<protein>
    <submittedName>
        <fullName evidence="1">Uncharacterized protein</fullName>
    </submittedName>
</protein>
<organism evidence="1 2">
    <name type="scientific">Vaccinium darrowii</name>
    <dbReference type="NCBI Taxonomy" id="229202"/>
    <lineage>
        <taxon>Eukaryota</taxon>
        <taxon>Viridiplantae</taxon>
        <taxon>Streptophyta</taxon>
        <taxon>Embryophyta</taxon>
        <taxon>Tracheophyta</taxon>
        <taxon>Spermatophyta</taxon>
        <taxon>Magnoliopsida</taxon>
        <taxon>eudicotyledons</taxon>
        <taxon>Gunneridae</taxon>
        <taxon>Pentapetalae</taxon>
        <taxon>asterids</taxon>
        <taxon>Ericales</taxon>
        <taxon>Ericaceae</taxon>
        <taxon>Vaccinioideae</taxon>
        <taxon>Vaccinieae</taxon>
        <taxon>Vaccinium</taxon>
    </lineage>
</organism>
<proteinExistence type="predicted"/>
<accession>A0ACB7Y4Q4</accession>
<keyword evidence="2" id="KW-1185">Reference proteome</keyword>